<dbReference type="PROSITE" id="PS51370">
    <property type="entry name" value="R"/>
    <property type="match status" value="1"/>
</dbReference>
<dbReference type="GO" id="GO:2000032">
    <property type="term" value="P:regulation of secondary shoot formation"/>
    <property type="evidence" value="ECO:0007669"/>
    <property type="project" value="TreeGrafter"/>
</dbReference>
<dbReference type="STRING" id="157652.A0A371G527"/>
<keyword evidence="5" id="KW-0804">Transcription</keyword>
<evidence type="ECO:0000259" key="9">
    <source>
        <dbReference type="PROSITE" id="PS51370"/>
    </source>
</evidence>
<protein>
    <submittedName>
        <fullName evidence="10">Transcription factor TCP1</fullName>
    </submittedName>
</protein>
<proteinExistence type="predicted"/>
<dbReference type="PANTHER" id="PTHR31072:SF224">
    <property type="entry name" value="TRANSCRIPTION FACTOR TCP1"/>
    <property type="match status" value="1"/>
</dbReference>
<dbReference type="InterPro" id="IPR017887">
    <property type="entry name" value="TF_TCP_subgr"/>
</dbReference>
<comment type="caution">
    <text evidence="10">The sequence shown here is derived from an EMBL/GenBank/DDBJ whole genome shotgun (WGS) entry which is preliminary data.</text>
</comment>
<feature type="compositionally biased region" description="Polar residues" evidence="7">
    <location>
        <begin position="217"/>
        <end position="231"/>
    </location>
</feature>
<dbReference type="EMBL" id="QJKJ01006737">
    <property type="protein sequence ID" value="RDX85658.1"/>
    <property type="molecule type" value="Genomic_DNA"/>
</dbReference>
<dbReference type="OrthoDB" id="1896834at2759"/>
<dbReference type="Proteomes" id="UP000257109">
    <property type="component" value="Unassembled WGS sequence"/>
</dbReference>
<evidence type="ECO:0000313" key="11">
    <source>
        <dbReference type="Proteomes" id="UP000257109"/>
    </source>
</evidence>
<evidence type="ECO:0000256" key="2">
    <source>
        <dbReference type="ARBA" id="ARBA00022473"/>
    </source>
</evidence>
<keyword evidence="6" id="KW-0539">Nucleus</keyword>
<evidence type="ECO:0000256" key="5">
    <source>
        <dbReference type="ARBA" id="ARBA00023163"/>
    </source>
</evidence>
<evidence type="ECO:0000256" key="7">
    <source>
        <dbReference type="SAM" id="MobiDB-lite"/>
    </source>
</evidence>
<comment type="subcellular location">
    <subcellularLocation>
        <location evidence="1">Nucleus</location>
    </subcellularLocation>
</comment>
<feature type="region of interest" description="Disordered" evidence="7">
    <location>
        <begin position="217"/>
        <end position="263"/>
    </location>
</feature>
<name>A0A371G527_MUCPR</name>
<dbReference type="Pfam" id="PF03634">
    <property type="entry name" value="TCP"/>
    <property type="match status" value="1"/>
</dbReference>
<feature type="domain" description="R" evidence="9">
    <location>
        <begin position="251"/>
        <end position="268"/>
    </location>
</feature>
<accession>A0A371G527</accession>
<evidence type="ECO:0000256" key="3">
    <source>
        <dbReference type="ARBA" id="ARBA00023015"/>
    </source>
</evidence>
<dbReference type="GO" id="GO:0043565">
    <property type="term" value="F:sequence-specific DNA binding"/>
    <property type="evidence" value="ECO:0007669"/>
    <property type="project" value="TreeGrafter"/>
</dbReference>
<dbReference type="AlphaFoldDB" id="A0A371G527"/>
<dbReference type="PANTHER" id="PTHR31072">
    <property type="entry name" value="TRANSCRIPTION FACTOR TCP4-RELATED"/>
    <property type="match status" value="1"/>
</dbReference>
<reference evidence="10" key="1">
    <citation type="submission" date="2018-05" db="EMBL/GenBank/DDBJ databases">
        <title>Draft genome of Mucuna pruriens seed.</title>
        <authorList>
            <person name="Nnadi N.E."/>
            <person name="Vos R."/>
            <person name="Hasami M.H."/>
            <person name="Devisetty U.K."/>
            <person name="Aguiy J.C."/>
        </authorList>
    </citation>
    <scope>NUCLEOTIDE SEQUENCE [LARGE SCALE GENOMIC DNA]</scope>
    <source>
        <strain evidence="10">JCA_2017</strain>
    </source>
</reference>
<evidence type="ECO:0000256" key="4">
    <source>
        <dbReference type="ARBA" id="ARBA00023125"/>
    </source>
</evidence>
<keyword evidence="3" id="KW-0805">Transcription regulation</keyword>
<sequence>MFPYISTPYPSFPSSSSSSSYHPFPFLNLENASASNTLLHDPLSVPYMPTHNNHPSIHEALTNLQVPDHNCGSGGGGSGGSVMKPDPSGGGGGAPHYGISCFLTKKPVKKDRHSKIYTSQGLRDRRVRLSIEIARKFFDLQDMLGFDKASNTLEWLFNKSKRAIKELARSKNSNNSEEGAKSFSSSSECDDDCEVVSEIKHKQQQLLTCDAATSHNLQQGLDSSDNKSPTSVAARERMKLKRTQKEPARMKESREKARARARERTSNKIMCNVNTNNTGKVQQQDLKKKFPAIENNHSQIMHQSRSPTHPHHLLGSEAPRDDFNVIEESIVIKRKLKPSLMSSSHHHHHQNLVIPKEPPSFNNNNNSEYHPFSNLSPNWDANGSTGRSNFCAIASMNLSTGMCYVVCFMNMFYESSIFRASNLWKVLGGVHQSTLTLYYLIKCNSSSHLPRNHEASFCVFHQLLFCPIFPFHNLYTLLQEEVVQKKSQVLSASVCNRAKDVEHAPDELHY</sequence>
<feature type="compositionally biased region" description="Basic and acidic residues" evidence="7">
    <location>
        <begin position="243"/>
        <end position="263"/>
    </location>
</feature>
<feature type="region of interest" description="Disordered" evidence="7">
    <location>
        <begin position="67"/>
        <end position="91"/>
    </location>
</feature>
<dbReference type="GO" id="GO:0003700">
    <property type="term" value="F:DNA-binding transcription factor activity"/>
    <property type="evidence" value="ECO:0007669"/>
    <property type="project" value="InterPro"/>
</dbReference>
<keyword evidence="2" id="KW-0217">Developmental protein</keyword>
<keyword evidence="11" id="KW-1185">Reference proteome</keyword>
<dbReference type="InterPro" id="IPR017888">
    <property type="entry name" value="CYC/TB1_R_domain"/>
</dbReference>
<dbReference type="InterPro" id="IPR005333">
    <property type="entry name" value="Transcription_factor_TCP"/>
</dbReference>
<dbReference type="GO" id="GO:0005634">
    <property type="term" value="C:nucleus"/>
    <property type="evidence" value="ECO:0007669"/>
    <property type="project" value="UniProtKB-SubCell"/>
</dbReference>
<gene>
    <name evidence="10" type="primary">TCP1</name>
    <name evidence="10" type="ORF">CR513_33122</name>
</gene>
<evidence type="ECO:0000313" key="10">
    <source>
        <dbReference type="EMBL" id="RDX85658.1"/>
    </source>
</evidence>
<feature type="non-terminal residue" evidence="10">
    <location>
        <position position="1"/>
    </location>
</feature>
<dbReference type="PROSITE" id="PS51369">
    <property type="entry name" value="TCP"/>
    <property type="match status" value="1"/>
</dbReference>
<evidence type="ECO:0000256" key="1">
    <source>
        <dbReference type="ARBA" id="ARBA00004123"/>
    </source>
</evidence>
<feature type="region of interest" description="Disordered" evidence="7">
    <location>
        <begin position="168"/>
        <end position="188"/>
    </location>
</feature>
<feature type="domain" description="TCP" evidence="8">
    <location>
        <begin position="109"/>
        <end position="167"/>
    </location>
</feature>
<evidence type="ECO:0000256" key="6">
    <source>
        <dbReference type="ARBA" id="ARBA00023242"/>
    </source>
</evidence>
<organism evidence="10 11">
    <name type="scientific">Mucuna pruriens</name>
    <name type="common">Velvet bean</name>
    <name type="synonym">Dolichos pruriens</name>
    <dbReference type="NCBI Taxonomy" id="157652"/>
    <lineage>
        <taxon>Eukaryota</taxon>
        <taxon>Viridiplantae</taxon>
        <taxon>Streptophyta</taxon>
        <taxon>Embryophyta</taxon>
        <taxon>Tracheophyta</taxon>
        <taxon>Spermatophyta</taxon>
        <taxon>Magnoliopsida</taxon>
        <taxon>eudicotyledons</taxon>
        <taxon>Gunneridae</taxon>
        <taxon>Pentapetalae</taxon>
        <taxon>rosids</taxon>
        <taxon>fabids</taxon>
        <taxon>Fabales</taxon>
        <taxon>Fabaceae</taxon>
        <taxon>Papilionoideae</taxon>
        <taxon>50 kb inversion clade</taxon>
        <taxon>NPAAA clade</taxon>
        <taxon>indigoferoid/millettioid clade</taxon>
        <taxon>Phaseoleae</taxon>
        <taxon>Mucuna</taxon>
    </lineage>
</organism>
<evidence type="ECO:0000259" key="8">
    <source>
        <dbReference type="PROSITE" id="PS51369"/>
    </source>
</evidence>
<keyword evidence="4" id="KW-0238">DNA-binding</keyword>